<protein>
    <submittedName>
        <fullName evidence="1">Uncharacterized protein</fullName>
    </submittedName>
</protein>
<dbReference type="EMBL" id="MLJW01000459">
    <property type="protein sequence ID" value="OIQ86770.1"/>
    <property type="molecule type" value="Genomic_DNA"/>
</dbReference>
<organism evidence="1">
    <name type="scientific">mine drainage metagenome</name>
    <dbReference type="NCBI Taxonomy" id="410659"/>
    <lineage>
        <taxon>unclassified sequences</taxon>
        <taxon>metagenomes</taxon>
        <taxon>ecological metagenomes</taxon>
    </lineage>
</organism>
<accession>A0A1J5QTV7</accession>
<dbReference type="AntiFam" id="ANF00250">
    <property type="entry name" value="Shadow ORF (opposite ACADL)"/>
</dbReference>
<proteinExistence type="predicted"/>
<comment type="caution">
    <text evidence="1">The sequence shown here is derived from an EMBL/GenBank/DDBJ whole genome shotgun (WGS) entry which is preliminary data.</text>
</comment>
<dbReference type="AlphaFoldDB" id="A0A1J5QTV7"/>
<name>A0A1J5QTV7_9ZZZZ</name>
<reference evidence="1" key="1">
    <citation type="submission" date="2016-10" db="EMBL/GenBank/DDBJ databases">
        <title>Sequence of Gallionella enrichment culture.</title>
        <authorList>
            <person name="Poehlein A."/>
            <person name="Muehling M."/>
            <person name="Daniel R."/>
        </authorList>
    </citation>
    <scope>NUCLEOTIDE SEQUENCE</scope>
</reference>
<evidence type="ECO:0000313" key="1">
    <source>
        <dbReference type="EMBL" id="OIQ86770.1"/>
    </source>
</evidence>
<gene>
    <name evidence="1" type="ORF">GALL_313590</name>
</gene>
<sequence length="408" mass="42981">MREQLGPDQHAADLAGAGTDLVQLGVAPQPAERIFVDVTVAAEDLDAFSGHPGRLLGAPQNHRGAILAHFARMTVTARIEVAPHRVQQAARGLQHRVHVGKLGLDQLELADRLAELLALVDVGHDFVHHRLHDAHRPGGEHRALVVEPAHQHAHAAADFAQHVGRRHFAVLEHQLAGVAAAHAELVEFLRDAEALEALLDDEGGDAFRAGGRIGLRVDDHGVGVGAVGDPHLAAVEHPDVAAALGAQLHADDVGAGARLAHRQRADVLAAEQLGQVACLQLGAAVAPDLVHAQVRVRAVAQRHGSAGARDLLHRDHVRQIAHAGAAVGLGHRDAQQSEVAELAPQVHRELVVAVDLGRARRDLGDGEVAHRVAHRVDVGAELEIKSGEVHGHGLAKGRRQTVAGVGSS</sequence>